<sequence length="182" mass="19414">MFRTQYDASERVYQPAGSRVKTLYGPVFDKRGVMQLEEIGKHDLYMEIQSHADSVDIHVILQRFAAGDVDVLARIQGTYGDFTQMPKTFAEALNTIIAAEQYFDSLPVDTKARFGHSFSQFIASMDSPTFAAQMGLVQQDTASSTSAGSSSPAAGPAATPSVADGQSPVSSSPAPSPAPATE</sequence>
<evidence type="ECO:0000313" key="2">
    <source>
        <dbReference type="EMBL" id="UPW40985.1"/>
    </source>
</evidence>
<name>A0A976N1J7_9VIRU</name>
<protein>
    <submittedName>
        <fullName evidence="2">Internal scaffolding protein</fullName>
    </submittedName>
</protein>
<dbReference type="InterPro" id="IPR014131">
    <property type="entry name" value="Chlamydia_phage_Vp3"/>
</dbReference>
<reference evidence="2" key="1">
    <citation type="submission" date="2022-02" db="EMBL/GenBank/DDBJ databases">
        <title>Towards deciphering the DNA virus diversity associated with rodent species in the families Cricetidae and Heteromyidae.</title>
        <authorList>
            <person name="Lund M."/>
            <person name="Larsen B.B."/>
            <person name="Gryseels S."/>
            <person name="Kraberger S."/>
            <person name="Rowsey D.M."/>
            <person name="Steger L."/>
            <person name="Yule K.M."/>
            <person name="Upham N.S."/>
            <person name="Worobey M."/>
            <person name="Van Doorslaer K."/>
            <person name="Varsani A."/>
        </authorList>
    </citation>
    <scope>NUCLEOTIDE SEQUENCE</scope>
    <source>
        <strain evidence="2">UA08Rod_5894</strain>
    </source>
</reference>
<dbReference type="Pfam" id="PF09675">
    <property type="entry name" value="Chlamy_scaf"/>
    <property type="match status" value="1"/>
</dbReference>
<organism evidence="2">
    <name type="scientific">Sigmofec virus UA08Rod_5894</name>
    <dbReference type="NCBI Taxonomy" id="2929443"/>
    <lineage>
        <taxon>Viruses</taxon>
        <taxon>Monodnaviria</taxon>
        <taxon>Sangervirae</taxon>
        <taxon>Phixviricota</taxon>
        <taxon>Malgrandaviricetes</taxon>
        <taxon>Petitvirales</taxon>
        <taxon>Microviridae</taxon>
    </lineage>
</organism>
<accession>A0A976N1J7</accession>
<feature type="compositionally biased region" description="Low complexity" evidence="1">
    <location>
        <begin position="141"/>
        <end position="173"/>
    </location>
</feature>
<evidence type="ECO:0000256" key="1">
    <source>
        <dbReference type="SAM" id="MobiDB-lite"/>
    </source>
</evidence>
<dbReference type="EMBL" id="OM869528">
    <property type="protein sequence ID" value="UPW40985.1"/>
    <property type="molecule type" value="Genomic_DNA"/>
</dbReference>
<feature type="region of interest" description="Disordered" evidence="1">
    <location>
        <begin position="138"/>
        <end position="182"/>
    </location>
</feature>
<proteinExistence type="predicted"/>